<evidence type="ECO:0000256" key="4">
    <source>
        <dbReference type="PROSITE-ProRule" id="PRU00433"/>
    </source>
</evidence>
<evidence type="ECO:0000313" key="8">
    <source>
        <dbReference type="EMBL" id="MFK2902502.1"/>
    </source>
</evidence>
<dbReference type="Pfam" id="PF21342">
    <property type="entry name" value="SoxA-TsdA_cyt-c"/>
    <property type="match status" value="1"/>
</dbReference>
<feature type="chain" id="PRO_5046088606" evidence="6">
    <location>
        <begin position="27"/>
        <end position="327"/>
    </location>
</feature>
<dbReference type="PROSITE" id="PS51257">
    <property type="entry name" value="PROKAR_LIPOPROTEIN"/>
    <property type="match status" value="1"/>
</dbReference>
<proteinExistence type="predicted"/>
<dbReference type="EMBL" id="JADIKM010000001">
    <property type="protein sequence ID" value="MFK2902502.1"/>
    <property type="molecule type" value="Genomic_DNA"/>
</dbReference>
<keyword evidence="3 4" id="KW-0408">Iron</keyword>
<keyword evidence="1 4" id="KW-0349">Heme</keyword>
<organism evidence="8 9">
    <name type="scientific">Dyella ginsengisoli</name>
    <dbReference type="NCBI Taxonomy" id="363848"/>
    <lineage>
        <taxon>Bacteria</taxon>
        <taxon>Pseudomonadati</taxon>
        <taxon>Pseudomonadota</taxon>
        <taxon>Gammaproteobacteria</taxon>
        <taxon>Lysobacterales</taxon>
        <taxon>Rhodanobacteraceae</taxon>
        <taxon>Dyella</taxon>
    </lineage>
</organism>
<evidence type="ECO:0000256" key="5">
    <source>
        <dbReference type="SAM" id="MobiDB-lite"/>
    </source>
</evidence>
<gene>
    <name evidence="8" type="ORF">ISP17_00890</name>
</gene>
<dbReference type="RefSeq" id="WP_404629627.1">
    <property type="nucleotide sequence ID" value="NZ_JADIKM010000001.1"/>
</dbReference>
<protein>
    <submittedName>
        <fullName evidence="8">C-type cytochrome</fullName>
    </submittedName>
</protein>
<evidence type="ECO:0000256" key="1">
    <source>
        <dbReference type="ARBA" id="ARBA00022617"/>
    </source>
</evidence>
<evidence type="ECO:0000259" key="7">
    <source>
        <dbReference type="PROSITE" id="PS51007"/>
    </source>
</evidence>
<keyword evidence="9" id="KW-1185">Reference proteome</keyword>
<evidence type="ECO:0000256" key="3">
    <source>
        <dbReference type="ARBA" id="ARBA00023004"/>
    </source>
</evidence>
<evidence type="ECO:0000256" key="2">
    <source>
        <dbReference type="ARBA" id="ARBA00022723"/>
    </source>
</evidence>
<dbReference type="PANTHER" id="PTHR35008">
    <property type="entry name" value="BLL4482 PROTEIN-RELATED"/>
    <property type="match status" value="1"/>
</dbReference>
<dbReference type="InterPro" id="IPR009056">
    <property type="entry name" value="Cyt_c-like_dom"/>
</dbReference>
<comment type="caution">
    <text evidence="8">The sequence shown here is derived from an EMBL/GenBank/DDBJ whole genome shotgun (WGS) entry which is preliminary data.</text>
</comment>
<keyword evidence="2 4" id="KW-0479">Metal-binding</keyword>
<feature type="region of interest" description="Disordered" evidence="5">
    <location>
        <begin position="26"/>
        <end position="64"/>
    </location>
</feature>
<dbReference type="Gene3D" id="1.10.760.10">
    <property type="entry name" value="Cytochrome c-like domain"/>
    <property type="match status" value="2"/>
</dbReference>
<dbReference type="InterPro" id="IPR051459">
    <property type="entry name" value="Cytochrome_c-type_DH"/>
</dbReference>
<reference evidence="8 9" key="1">
    <citation type="submission" date="2020-10" db="EMBL/GenBank/DDBJ databases">
        <title>Phylogeny of dyella-like bacteria.</title>
        <authorList>
            <person name="Fu J."/>
        </authorList>
    </citation>
    <scope>NUCLEOTIDE SEQUENCE [LARGE SCALE GENOMIC DNA]</scope>
    <source>
        <strain evidence="8 9">Gsoil3046</strain>
    </source>
</reference>
<keyword evidence="6" id="KW-0732">Signal</keyword>
<dbReference type="InterPro" id="IPR036909">
    <property type="entry name" value="Cyt_c-like_dom_sf"/>
</dbReference>
<dbReference type="PROSITE" id="PS51007">
    <property type="entry name" value="CYTC"/>
    <property type="match status" value="2"/>
</dbReference>
<dbReference type="SUPFAM" id="SSF46626">
    <property type="entry name" value="Cytochrome c"/>
    <property type="match status" value="2"/>
</dbReference>
<feature type="compositionally biased region" description="Low complexity" evidence="5">
    <location>
        <begin position="29"/>
        <end position="59"/>
    </location>
</feature>
<dbReference type="PANTHER" id="PTHR35008:SF9">
    <property type="entry name" value="CYTOCHROME C DOMAIN-CONTAINING PROTEIN"/>
    <property type="match status" value="1"/>
</dbReference>
<accession>A0ABW8JN09</accession>
<evidence type="ECO:0000313" key="9">
    <source>
        <dbReference type="Proteomes" id="UP001620460"/>
    </source>
</evidence>
<feature type="domain" description="Cytochrome c" evidence="7">
    <location>
        <begin position="74"/>
        <end position="171"/>
    </location>
</feature>
<dbReference type="Proteomes" id="UP001620460">
    <property type="component" value="Unassembled WGS sequence"/>
</dbReference>
<feature type="signal peptide" evidence="6">
    <location>
        <begin position="1"/>
        <end position="26"/>
    </location>
</feature>
<sequence length="327" mass="35169">MNRHRLLLPALAAVMLVACQRPPAGSDMPAKPANTATAAAPAASAAAPAPTTMKPATAFTPPPESAIPEGPFGDMVREGRELFVHTAQKAPAYVGNGLACANCHLDAGRQPNSAPLWGAYGMYPAYRSKNKHVNSFGERLQGCFQFSMNGKAPPLDSREMLALEAYAYWMATGAPIGVKLDGAGYPKQGFKPPQPPDYARGETVFQRDCALCHGSDGLGQKVAGRYVFPPLWGPDSFNWGAGMHELDNAAAFIKANMPLSRGNTLSDQDAWDVAMYMDAHERPQDPRFKGDLAQTRKDFHDTPMSLYGTTVNGHLLGSRPARRQGSR</sequence>
<evidence type="ECO:0000256" key="6">
    <source>
        <dbReference type="SAM" id="SignalP"/>
    </source>
</evidence>
<name>A0ABW8JN09_9GAMM</name>
<dbReference type="Pfam" id="PF13442">
    <property type="entry name" value="Cytochrome_CBB3"/>
    <property type="match status" value="1"/>
</dbReference>
<feature type="domain" description="Cytochrome c" evidence="7">
    <location>
        <begin position="196"/>
        <end position="281"/>
    </location>
</feature>